<protein>
    <submittedName>
        <fullName evidence="2">Uncharacterized protein</fullName>
    </submittedName>
</protein>
<gene>
    <name evidence="2" type="ORF">ASEP1449_LOCUS3140</name>
</gene>
<accession>A0A7S2U8C6</accession>
<evidence type="ECO:0000256" key="1">
    <source>
        <dbReference type="SAM" id="MobiDB-lite"/>
    </source>
</evidence>
<reference evidence="2" key="1">
    <citation type="submission" date="2021-01" db="EMBL/GenBank/DDBJ databases">
        <authorList>
            <person name="Corre E."/>
            <person name="Pelletier E."/>
            <person name="Niang G."/>
            <person name="Scheremetjew M."/>
            <person name="Finn R."/>
            <person name="Kale V."/>
            <person name="Holt S."/>
            <person name="Cochrane G."/>
            <person name="Meng A."/>
            <person name="Brown T."/>
            <person name="Cohen L."/>
        </authorList>
    </citation>
    <scope>NUCLEOTIDE SEQUENCE</scope>
    <source>
        <strain evidence="2">CCMP2084</strain>
    </source>
</reference>
<dbReference type="AlphaFoldDB" id="A0A7S2U8C6"/>
<feature type="compositionally biased region" description="Low complexity" evidence="1">
    <location>
        <begin position="196"/>
        <end position="213"/>
    </location>
</feature>
<feature type="region of interest" description="Disordered" evidence="1">
    <location>
        <begin position="178"/>
        <end position="217"/>
    </location>
</feature>
<name>A0A7S2U8C6_9STRA</name>
<sequence length="370" mass="39590">MKKYKNALNVDNDDVSVASAVTQKISNTTECGQLDTGSDYMLVPSANMHQLSHTTAFNQNQNEMTENSSHPPVQRNACMRDVHLVVRFVNQYLSPELRNTLSLQMRVLLTTTIDSDPELRNIFRNNTLQMISSLLNDAGQEARQAFVNTLSAMPSGDLSDVSNPGHILPTTIGCRIGPGADDTSALTEGTKTETRSSTFDADAAPAADNASASTEETQPLPFDADAASLDVLSGLTGLRLALSVASSEIELKDNADQKLYSSVVSVSTLSTITTGTSSNRDEVEVLACTESNDEINTRLRATLVDDSFRGIVTNFVSVLSGSSRNVVESIVAAFANNLGTGTSSDDSAVQDDIDSGSQDRKPAAKKSRKR</sequence>
<proteinExistence type="predicted"/>
<organism evidence="2">
    <name type="scientific">Attheya septentrionalis</name>
    <dbReference type="NCBI Taxonomy" id="420275"/>
    <lineage>
        <taxon>Eukaryota</taxon>
        <taxon>Sar</taxon>
        <taxon>Stramenopiles</taxon>
        <taxon>Ochrophyta</taxon>
        <taxon>Bacillariophyta</taxon>
        <taxon>Coscinodiscophyceae</taxon>
        <taxon>Chaetocerotophycidae</taxon>
        <taxon>Chaetocerotales</taxon>
        <taxon>Attheyaceae</taxon>
        <taxon>Attheya</taxon>
    </lineage>
</organism>
<dbReference type="EMBL" id="HBHQ01004715">
    <property type="protein sequence ID" value="CAD9811315.1"/>
    <property type="molecule type" value="Transcribed_RNA"/>
</dbReference>
<feature type="region of interest" description="Disordered" evidence="1">
    <location>
        <begin position="341"/>
        <end position="370"/>
    </location>
</feature>
<evidence type="ECO:0000313" key="2">
    <source>
        <dbReference type="EMBL" id="CAD9811315.1"/>
    </source>
</evidence>